<comment type="caution">
    <text evidence="1">The sequence shown here is derived from an EMBL/GenBank/DDBJ whole genome shotgun (WGS) entry which is preliminary data.</text>
</comment>
<dbReference type="Proteomes" id="UP000310532">
    <property type="component" value="Unassembled WGS sequence"/>
</dbReference>
<dbReference type="Pfam" id="PF19555">
    <property type="entry name" value="DUF6078"/>
    <property type="match status" value="1"/>
</dbReference>
<proteinExistence type="predicted"/>
<sequence length="146" mass="16781">MKEKELEFSDVPNNFLWCIDRQCPKSGTCLRQVAERLAPTDLVQYSIVSPKHIASLGGECPYYCSNTKVQYAKGFLGILENLTAKQVRLFAQRLISNSSRRTYYRVRSGERALSPAEQESILNVLKECGITAPMKFDSYYYDYLWT</sequence>
<dbReference type="InterPro" id="IPR045724">
    <property type="entry name" value="DUF6078"/>
</dbReference>
<reference evidence="1 2" key="1">
    <citation type="submission" date="2019-04" db="EMBL/GenBank/DDBJ databases">
        <title>Microbes associate with the intestines of laboratory mice.</title>
        <authorList>
            <person name="Navarre W."/>
            <person name="Wong E."/>
            <person name="Huang K."/>
            <person name="Tropini C."/>
            <person name="Ng K."/>
            <person name="Yu B."/>
        </authorList>
    </citation>
    <scope>NUCLEOTIDE SEQUENCE [LARGE SCALE GENOMIC DNA]</scope>
    <source>
        <strain evidence="1 2">NM69_E16B</strain>
    </source>
</reference>
<gene>
    <name evidence="1" type="ORF">E5355_11820</name>
</gene>
<name>A0A4S2AR88_9BACE</name>
<accession>A0A4S2AR88</accession>
<organism evidence="1 2">
    <name type="scientific">Bacteroides muris</name>
    <name type="common">ex Afrizal et al. 2022</name>
    <dbReference type="NCBI Taxonomy" id="2516960"/>
    <lineage>
        <taxon>Bacteria</taxon>
        <taxon>Pseudomonadati</taxon>
        <taxon>Bacteroidota</taxon>
        <taxon>Bacteroidia</taxon>
        <taxon>Bacteroidales</taxon>
        <taxon>Bacteroidaceae</taxon>
        <taxon>Bacteroides</taxon>
    </lineage>
</organism>
<dbReference type="RefSeq" id="WP_136010549.1">
    <property type="nucleotide sequence ID" value="NZ_SRYZ01000026.1"/>
</dbReference>
<dbReference type="EMBL" id="SRYZ01000026">
    <property type="protein sequence ID" value="TGY03829.1"/>
    <property type="molecule type" value="Genomic_DNA"/>
</dbReference>
<protein>
    <submittedName>
        <fullName evidence="1">Uncharacterized protein</fullName>
    </submittedName>
</protein>
<dbReference type="AlphaFoldDB" id="A0A4S2AR88"/>
<evidence type="ECO:0000313" key="1">
    <source>
        <dbReference type="EMBL" id="TGY03829.1"/>
    </source>
</evidence>
<evidence type="ECO:0000313" key="2">
    <source>
        <dbReference type="Proteomes" id="UP000310532"/>
    </source>
</evidence>
<keyword evidence="2" id="KW-1185">Reference proteome</keyword>